<dbReference type="Pfam" id="PF03432">
    <property type="entry name" value="Relaxase"/>
    <property type="match status" value="1"/>
</dbReference>
<dbReference type="EMBL" id="RPFL01000004">
    <property type="protein sequence ID" value="RPD90194.1"/>
    <property type="molecule type" value="Genomic_DNA"/>
</dbReference>
<dbReference type="Gene3D" id="3.30.930.30">
    <property type="match status" value="1"/>
</dbReference>
<dbReference type="Proteomes" id="UP000272412">
    <property type="component" value="Unassembled WGS sequence"/>
</dbReference>
<accession>A0A3N4N1S5</accession>
<reference evidence="3 4" key="1">
    <citation type="submission" date="2018-11" db="EMBL/GenBank/DDBJ databases">
        <title>Neisseria weixii sp. nov. isolated from the rectal contents of plateau pika (Ochotona cruzoniae).</title>
        <authorList>
            <person name="Zhang G."/>
        </authorList>
    </citation>
    <scope>NUCLEOTIDE SEQUENCE [LARGE SCALE GENOMIC DNA]</scope>
    <source>
        <strain evidence="3 4">10009</strain>
    </source>
</reference>
<dbReference type="AlphaFoldDB" id="A0A3N4N1S5"/>
<name>A0A3N4N1S5_9NEIS</name>
<proteinExistence type="predicted"/>
<feature type="domain" description="MobA/VirD2-like nuclease" evidence="2">
    <location>
        <begin position="107"/>
        <end position="216"/>
    </location>
</feature>
<feature type="region of interest" description="Disordered" evidence="1">
    <location>
        <begin position="319"/>
        <end position="355"/>
    </location>
</feature>
<dbReference type="OrthoDB" id="7173932at2"/>
<evidence type="ECO:0000313" key="3">
    <source>
        <dbReference type="EMBL" id="RPD90194.1"/>
    </source>
</evidence>
<gene>
    <name evidence="3" type="ORF">EGK74_02570</name>
</gene>
<comment type="caution">
    <text evidence="3">The sequence shown here is derived from an EMBL/GenBank/DDBJ whole genome shotgun (WGS) entry which is preliminary data.</text>
</comment>
<feature type="compositionally biased region" description="Polar residues" evidence="1">
    <location>
        <begin position="333"/>
        <end position="348"/>
    </location>
</feature>
<sequence>MSLNKKIDDWFLGYKTRAVKARDSGVLIGKSKHRRKSGIPLKPGSGLANLTAAAKKHPEVMVKIPKRLSRFSKGMQGVVNHLDYISRNGKITVETQSGEKLDGKKAVKSLTEDWKKLNIPDNSKHREALNIVLSMPAGTPPQAVLNAARNFAAEQFRDHPYVFALHHESEKADEPEHPHVHLCVLMRDAFGGRLNPRKNDLFEWRVRFAEKLREEGVECAATRRQHRGRTVKPENGLLRAMRQRGVAGNVHQQQAAELIKAMQNSDRPKHPYLQEAMKTRGYILSEYGLIAKELYKMGHKTEARMISQLAKDMAGKPFTTQAQRQYDDAQGRLNGQKTQNPEQISEYLQNDDITR</sequence>
<dbReference type="RefSeq" id="WP_123803748.1">
    <property type="nucleotide sequence ID" value="NZ_RPFL01000004.1"/>
</dbReference>
<evidence type="ECO:0000313" key="4">
    <source>
        <dbReference type="Proteomes" id="UP000272412"/>
    </source>
</evidence>
<protein>
    <submittedName>
        <fullName evidence="3">TraS protein</fullName>
    </submittedName>
</protein>
<evidence type="ECO:0000259" key="2">
    <source>
        <dbReference type="Pfam" id="PF03432"/>
    </source>
</evidence>
<keyword evidence="4" id="KW-1185">Reference proteome</keyword>
<organism evidence="3 4">
    <name type="scientific">Neisseria weixii</name>
    <dbReference type="NCBI Taxonomy" id="1853276"/>
    <lineage>
        <taxon>Bacteria</taxon>
        <taxon>Pseudomonadati</taxon>
        <taxon>Pseudomonadota</taxon>
        <taxon>Betaproteobacteria</taxon>
        <taxon>Neisseriales</taxon>
        <taxon>Neisseriaceae</taxon>
        <taxon>Neisseria</taxon>
    </lineage>
</organism>
<dbReference type="InterPro" id="IPR005094">
    <property type="entry name" value="Endonuclease_MobA/VirD2"/>
</dbReference>
<evidence type="ECO:0000256" key="1">
    <source>
        <dbReference type="SAM" id="MobiDB-lite"/>
    </source>
</evidence>